<keyword evidence="10" id="KW-1185">Reference proteome</keyword>
<feature type="transmembrane region" description="Helical" evidence="7">
    <location>
        <begin position="306"/>
        <end position="324"/>
    </location>
</feature>
<dbReference type="Pfam" id="PF05977">
    <property type="entry name" value="MFS_3"/>
    <property type="match status" value="1"/>
</dbReference>
<dbReference type="InterPro" id="IPR020846">
    <property type="entry name" value="MFS_dom"/>
</dbReference>
<dbReference type="PANTHER" id="PTHR23513">
    <property type="entry name" value="INTEGRAL MEMBRANE EFFLUX PROTEIN-RELATED"/>
    <property type="match status" value="1"/>
</dbReference>
<evidence type="ECO:0000256" key="2">
    <source>
        <dbReference type="ARBA" id="ARBA00022448"/>
    </source>
</evidence>
<evidence type="ECO:0000256" key="3">
    <source>
        <dbReference type="ARBA" id="ARBA00022475"/>
    </source>
</evidence>
<feature type="transmembrane region" description="Helical" evidence="7">
    <location>
        <begin position="96"/>
        <end position="119"/>
    </location>
</feature>
<comment type="caution">
    <text evidence="9">The sequence shown here is derived from an EMBL/GenBank/DDBJ whole genome shotgun (WGS) entry which is preliminary data.</text>
</comment>
<keyword evidence="2" id="KW-0813">Transport</keyword>
<protein>
    <submittedName>
        <fullName evidence="9">MFS transporter</fullName>
    </submittedName>
</protein>
<evidence type="ECO:0000259" key="8">
    <source>
        <dbReference type="PROSITE" id="PS50850"/>
    </source>
</evidence>
<dbReference type="SUPFAM" id="SSF103473">
    <property type="entry name" value="MFS general substrate transporter"/>
    <property type="match status" value="1"/>
</dbReference>
<evidence type="ECO:0000313" key="10">
    <source>
        <dbReference type="Proteomes" id="UP001499863"/>
    </source>
</evidence>
<organism evidence="9 10">
    <name type="scientific">Kitasatospora putterlickiae</name>
    <dbReference type="NCBI Taxonomy" id="221725"/>
    <lineage>
        <taxon>Bacteria</taxon>
        <taxon>Bacillati</taxon>
        <taxon>Actinomycetota</taxon>
        <taxon>Actinomycetes</taxon>
        <taxon>Kitasatosporales</taxon>
        <taxon>Streptomycetaceae</taxon>
        <taxon>Kitasatospora</taxon>
    </lineage>
</organism>
<feature type="domain" description="Major facilitator superfamily (MFS) profile" evidence="8">
    <location>
        <begin position="239"/>
        <end position="431"/>
    </location>
</feature>
<dbReference type="Gene3D" id="1.20.1250.20">
    <property type="entry name" value="MFS general substrate transporter like domains"/>
    <property type="match status" value="1"/>
</dbReference>
<proteinExistence type="predicted"/>
<feature type="transmembrane region" description="Helical" evidence="7">
    <location>
        <begin position="64"/>
        <end position="84"/>
    </location>
</feature>
<reference evidence="9 10" key="1">
    <citation type="journal article" date="2019" name="Int. J. Syst. Evol. Microbiol.">
        <title>The Global Catalogue of Microorganisms (GCM) 10K type strain sequencing project: providing services to taxonomists for standard genome sequencing and annotation.</title>
        <authorList>
            <consortium name="The Broad Institute Genomics Platform"/>
            <consortium name="The Broad Institute Genome Sequencing Center for Infectious Disease"/>
            <person name="Wu L."/>
            <person name="Ma J."/>
        </authorList>
    </citation>
    <scope>NUCLEOTIDE SEQUENCE [LARGE SCALE GENOMIC DNA]</scope>
    <source>
        <strain evidence="9 10">JCM 12393</strain>
    </source>
</reference>
<evidence type="ECO:0000256" key="5">
    <source>
        <dbReference type="ARBA" id="ARBA00022989"/>
    </source>
</evidence>
<keyword evidence="6 7" id="KW-0472">Membrane</keyword>
<feature type="transmembrane region" description="Helical" evidence="7">
    <location>
        <begin position="330"/>
        <end position="355"/>
    </location>
</feature>
<feature type="transmembrane region" description="Helical" evidence="7">
    <location>
        <begin position="367"/>
        <end position="387"/>
    </location>
</feature>
<dbReference type="PANTHER" id="PTHR23513:SF6">
    <property type="entry name" value="MAJOR FACILITATOR SUPERFAMILY ASSOCIATED DOMAIN-CONTAINING PROTEIN"/>
    <property type="match status" value="1"/>
</dbReference>
<dbReference type="RefSeq" id="WP_344330124.1">
    <property type="nucleotide sequence ID" value="NZ_BAAAKJ010000073.1"/>
</dbReference>
<evidence type="ECO:0000256" key="4">
    <source>
        <dbReference type="ARBA" id="ARBA00022692"/>
    </source>
</evidence>
<evidence type="ECO:0000256" key="1">
    <source>
        <dbReference type="ARBA" id="ARBA00004651"/>
    </source>
</evidence>
<feature type="transmembrane region" description="Helical" evidence="7">
    <location>
        <begin position="399"/>
        <end position="418"/>
    </location>
</feature>
<evidence type="ECO:0000256" key="7">
    <source>
        <dbReference type="SAM" id="Phobius"/>
    </source>
</evidence>
<feature type="transmembrane region" description="Helical" evidence="7">
    <location>
        <begin position="125"/>
        <end position="151"/>
    </location>
</feature>
<feature type="transmembrane region" description="Helical" evidence="7">
    <location>
        <begin position="172"/>
        <end position="193"/>
    </location>
</feature>
<accession>A0ABN1XUJ2</accession>
<gene>
    <name evidence="9" type="ORF">GCM10009639_15560</name>
</gene>
<feature type="transmembrane region" description="Helical" evidence="7">
    <location>
        <begin position="40"/>
        <end position="58"/>
    </location>
</feature>
<dbReference type="Proteomes" id="UP001499863">
    <property type="component" value="Unassembled WGS sequence"/>
</dbReference>
<sequence length="431" mass="44261">MTTTTAPVEPPVLDDGPRRGRWGLWAQPAFRNLWLGETTSGLGTAVGNVALALVAVVTLGASPFMVGVLTASAWVPWLFLGLLAGAWVDRWPRLKVMLVCDLLLLVLFGSVPVAGWFGALTMAQLIVVALLAGAVKVFFSTAYGAVLPALVAKEDLLEANVKLRSGDSAAEIAGPGLAGLLAQAFGAASGLLADAVTYLVSALCVGTIKVKETPPPVAERRGILREIGEGVRFLVHDPHLRTLAVFGAVGNLGLNGIQAVQTVFLVRSVGVSPGGIGAVFAVVSVGGLAGAALAGRIARRFGTARGLLLCELVAAPFILLLPMAGARLPLAVSAVAWSVAVCGVIAGNVLAGSFYQSYCPPAMIGRIRASASTVNFSAIPVGALLGGWLGEVLGARTTIWIMAGVLLSAGAVLLASPLRAMRDFPERPDTL</sequence>
<keyword evidence="3" id="KW-1003">Cell membrane</keyword>
<keyword evidence="4 7" id="KW-0812">Transmembrane</keyword>
<name>A0ABN1XUJ2_9ACTN</name>
<dbReference type="CDD" id="cd06173">
    <property type="entry name" value="MFS_MefA_like"/>
    <property type="match status" value="1"/>
</dbReference>
<feature type="transmembrane region" description="Helical" evidence="7">
    <location>
        <begin position="274"/>
        <end position="294"/>
    </location>
</feature>
<dbReference type="EMBL" id="BAAAKJ010000073">
    <property type="protein sequence ID" value="GAA1388724.1"/>
    <property type="molecule type" value="Genomic_DNA"/>
</dbReference>
<dbReference type="InterPro" id="IPR010290">
    <property type="entry name" value="TM_effector"/>
</dbReference>
<evidence type="ECO:0000256" key="6">
    <source>
        <dbReference type="ARBA" id="ARBA00023136"/>
    </source>
</evidence>
<comment type="subcellular location">
    <subcellularLocation>
        <location evidence="1">Cell membrane</location>
        <topology evidence="1">Multi-pass membrane protein</topology>
    </subcellularLocation>
</comment>
<dbReference type="InterPro" id="IPR036259">
    <property type="entry name" value="MFS_trans_sf"/>
</dbReference>
<evidence type="ECO:0000313" key="9">
    <source>
        <dbReference type="EMBL" id="GAA1388724.1"/>
    </source>
</evidence>
<dbReference type="PROSITE" id="PS50850">
    <property type="entry name" value="MFS"/>
    <property type="match status" value="1"/>
</dbReference>
<keyword evidence="5 7" id="KW-1133">Transmembrane helix</keyword>